<dbReference type="PIRSF" id="PIRSF000106">
    <property type="entry name" value="ME"/>
    <property type="match status" value="1"/>
</dbReference>
<dbReference type="AlphaFoldDB" id="A0A9W3PFF7"/>
<dbReference type="GO" id="GO:0051287">
    <property type="term" value="F:NAD binding"/>
    <property type="evidence" value="ECO:0007669"/>
    <property type="project" value="InterPro"/>
</dbReference>
<keyword evidence="5 16" id="KW-0560">Oxidoreductase</keyword>
<dbReference type="CDD" id="cd05312">
    <property type="entry name" value="NAD_bind_1_malic_enz"/>
    <property type="match status" value="1"/>
</dbReference>
<name>A0A9W3PFF7_BACTU</name>
<dbReference type="InterPro" id="IPR012301">
    <property type="entry name" value="Malic_N_dom"/>
</dbReference>
<evidence type="ECO:0000256" key="4">
    <source>
        <dbReference type="ARBA" id="ARBA00022723"/>
    </source>
</evidence>
<protein>
    <recommendedName>
        <fullName evidence="3">malate dehydrogenase (oxaloacetate-decarboxylating)</fullName>
        <ecNumber evidence="3">1.1.1.38</ecNumber>
    </recommendedName>
</protein>
<dbReference type="GO" id="GO:0005829">
    <property type="term" value="C:cytosol"/>
    <property type="evidence" value="ECO:0007669"/>
    <property type="project" value="TreeGrafter"/>
</dbReference>
<evidence type="ECO:0000259" key="14">
    <source>
        <dbReference type="SMART" id="SM00919"/>
    </source>
</evidence>
<organism evidence="16 17">
    <name type="scientific">Bacillus thuringiensis YBT-1518</name>
    <dbReference type="NCBI Taxonomy" id="529122"/>
    <lineage>
        <taxon>Bacteria</taxon>
        <taxon>Bacillati</taxon>
        <taxon>Bacillota</taxon>
        <taxon>Bacilli</taxon>
        <taxon>Bacillales</taxon>
        <taxon>Bacillaceae</taxon>
        <taxon>Bacillus</taxon>
        <taxon>Bacillus cereus group</taxon>
    </lineage>
</organism>
<evidence type="ECO:0000256" key="9">
    <source>
        <dbReference type="ARBA" id="ARBA00055669"/>
    </source>
</evidence>
<comment type="cofactor">
    <cofactor evidence="12">
        <name>Mg(2+)</name>
        <dbReference type="ChEBI" id="CHEBI:18420"/>
    </cofactor>
    <cofactor evidence="12">
        <name>Mn(2+)</name>
        <dbReference type="ChEBI" id="CHEBI:29035"/>
    </cofactor>
    <text evidence="12">Divalent metal cations. Prefers magnesium or manganese.</text>
</comment>
<dbReference type="GO" id="GO:0004470">
    <property type="term" value="F:malic enzyme activity"/>
    <property type="evidence" value="ECO:0007669"/>
    <property type="project" value="InterPro"/>
</dbReference>
<dbReference type="FunFam" id="3.40.50.720:FF:000055">
    <property type="entry name" value="NAD-dependent malic enzyme"/>
    <property type="match status" value="1"/>
</dbReference>
<dbReference type="GO" id="GO:0046872">
    <property type="term" value="F:metal ion binding"/>
    <property type="evidence" value="ECO:0007669"/>
    <property type="project" value="UniProtKB-KW"/>
</dbReference>
<dbReference type="PRINTS" id="PR00072">
    <property type="entry name" value="MALOXRDTASE"/>
</dbReference>
<dbReference type="InterPro" id="IPR012302">
    <property type="entry name" value="Malic_NAD-bd"/>
</dbReference>
<evidence type="ECO:0000256" key="6">
    <source>
        <dbReference type="ARBA" id="ARBA00023027"/>
    </source>
</evidence>
<evidence type="ECO:0000259" key="15">
    <source>
        <dbReference type="SMART" id="SM01274"/>
    </source>
</evidence>
<comment type="catalytic activity">
    <reaction evidence="7">
        <text>oxaloacetate + H(+) = pyruvate + CO2</text>
        <dbReference type="Rhea" id="RHEA:15641"/>
        <dbReference type="ChEBI" id="CHEBI:15361"/>
        <dbReference type="ChEBI" id="CHEBI:15378"/>
        <dbReference type="ChEBI" id="CHEBI:16452"/>
        <dbReference type="ChEBI" id="CHEBI:16526"/>
        <dbReference type="EC" id="1.1.1.38"/>
    </reaction>
</comment>
<feature type="domain" description="Malic enzyme NAD-binding" evidence="14">
    <location>
        <begin position="274"/>
        <end position="532"/>
    </location>
</feature>
<comment type="function">
    <text evidence="9">Catalyzes the decarboxylation of malate to pyruvate. Can use NAD and NADP, but with a strong preference for NAD. Can also catalyze the decarboxylation of oxaloacetate. Involved in keeping the ATP levels high.</text>
</comment>
<dbReference type="SMART" id="SM00919">
    <property type="entry name" value="Malic_M"/>
    <property type="match status" value="1"/>
</dbReference>
<dbReference type="InterPro" id="IPR037062">
    <property type="entry name" value="Malic_N_dom_sf"/>
</dbReference>
<evidence type="ECO:0000256" key="13">
    <source>
        <dbReference type="RuleBase" id="RU003427"/>
    </source>
</evidence>
<keyword evidence="4 12" id="KW-0479">Metal-binding</keyword>
<evidence type="ECO:0000256" key="12">
    <source>
        <dbReference type="PIRSR" id="PIRSR000106-3"/>
    </source>
</evidence>
<evidence type="ECO:0000256" key="8">
    <source>
        <dbReference type="ARBA" id="ARBA00052591"/>
    </source>
</evidence>
<dbReference type="Pfam" id="PF03949">
    <property type="entry name" value="Malic_M"/>
    <property type="match status" value="1"/>
</dbReference>
<feature type="binding site" evidence="11">
    <location>
        <position position="464"/>
    </location>
    <ligand>
        <name>(S)-malate</name>
        <dbReference type="ChEBI" id="CHEBI:15589"/>
    </ligand>
</feature>
<feature type="active site" description="Proton donor" evidence="10">
    <location>
        <position position="105"/>
    </location>
</feature>
<dbReference type="InterPro" id="IPR046346">
    <property type="entry name" value="Aminoacid_DH-like_N_sf"/>
</dbReference>
<dbReference type="KEGG" id="bthu:YBT1518_10085"/>
<dbReference type="GeneID" id="67466226"/>
<accession>A0A9W3PFF7</accession>
<dbReference type="GO" id="GO:0006108">
    <property type="term" value="P:malate metabolic process"/>
    <property type="evidence" value="ECO:0007669"/>
    <property type="project" value="TreeGrafter"/>
</dbReference>
<dbReference type="SUPFAM" id="SSF51735">
    <property type="entry name" value="NAD(P)-binding Rossmann-fold domains"/>
    <property type="match status" value="1"/>
</dbReference>
<evidence type="ECO:0000256" key="3">
    <source>
        <dbReference type="ARBA" id="ARBA00013003"/>
    </source>
</evidence>
<feature type="binding site" evidence="12">
    <location>
        <position position="273"/>
    </location>
    <ligand>
        <name>a divalent metal cation</name>
        <dbReference type="ChEBI" id="CHEBI:60240"/>
    </ligand>
</feature>
<keyword evidence="6" id="KW-0520">NAD</keyword>
<evidence type="ECO:0000256" key="2">
    <source>
        <dbReference type="ARBA" id="ARBA00008785"/>
    </source>
</evidence>
<comment type="similarity">
    <text evidence="2 13">Belongs to the malic enzymes family.</text>
</comment>
<dbReference type="EMBL" id="CP005935">
    <property type="protein sequence ID" value="AHA71210.1"/>
    <property type="molecule type" value="Genomic_DNA"/>
</dbReference>
<dbReference type="GO" id="GO:0016616">
    <property type="term" value="F:oxidoreductase activity, acting on the CH-OH group of donors, NAD or NADP as acceptor"/>
    <property type="evidence" value="ECO:0007669"/>
    <property type="project" value="InterPro"/>
</dbReference>
<feature type="binding site" evidence="12">
    <location>
        <position position="249"/>
    </location>
    <ligand>
        <name>a divalent metal cation</name>
        <dbReference type="ChEBI" id="CHEBI:60240"/>
    </ligand>
</feature>
<evidence type="ECO:0000313" key="16">
    <source>
        <dbReference type="EMBL" id="AHA71210.1"/>
    </source>
</evidence>
<dbReference type="InterPro" id="IPR001891">
    <property type="entry name" value="Malic_OxRdtase"/>
</dbReference>
<feature type="active site" description="Proton acceptor" evidence="10">
    <location>
        <position position="178"/>
    </location>
</feature>
<sequence length="570" mass="62255">MSKFTVASNGALETTLRGAEVLSTPLLNKGVAFTQNEREELGLKGLLPPAVLTLEEQARRAYEQFSSQPDDLLKNVYLTALHDRNEVLFYRILTDHLREMLPIVYTPTVGVAIQRYSHEYRKPRGIYLSINDPSGIEEAFANIGATAENIDLVVVTDGEGILGIGDWGVGGINIAIGKLAVYTAAVGIDPSRVLPVILDVGTNREELLNNPFYIGNRHPRITGEAYDEFIDTFVQAVNKQFPKALLHWEDFSSRNARKILDKYRHDVCTFNDDIQGTGAVSLAAVLSAVKASGVPLSEHRVVVFGAGTAGIGIADQVRDAMVRVGVSEEESYKRFWCIDRNGLVTDNMEDLLDFQIPYARKEAEVSEWKENDVIGLAEVVKHVKPTILIGTSTVAGAFKEEIIKEMASHVERPIILPMSNPTPLAEAKPADLIEWTEGRALVATGSPFEPVTYNGVTYVIGQSNNALIFPGLGLGTIVVRASVMTDGMFAAAAEAVASMVDTSQPGAPILPEVEELRNISEMVAIEVAKVAVAEGVARVNLSDNDIKMAVQEAMWKPEYRQIKAVEKVRI</sequence>
<reference evidence="16 17" key="1">
    <citation type="submission" date="2013-05" db="EMBL/GenBank/DDBJ databases">
        <title>Complete genome sequence of Bacillus thuringiensis YBT-1518, a typical strain with high toxicity to nematode.</title>
        <authorList>
            <person name="Wang P."/>
            <person name="Zhang C."/>
            <person name="Guo M."/>
            <person name="Guo S."/>
            <person name="Zhu Y."/>
            <person name="Zheng J."/>
            <person name="Zhu L."/>
            <person name="Ruan L."/>
            <person name="Peng D."/>
            <person name="Sun M."/>
        </authorList>
    </citation>
    <scope>NUCLEOTIDE SEQUENCE [LARGE SCALE GENOMIC DNA]</scope>
    <source>
        <strain evidence="16 17">YBT-1518</strain>
    </source>
</reference>
<evidence type="ECO:0000313" key="17">
    <source>
        <dbReference type="Proteomes" id="UP000018566"/>
    </source>
</evidence>
<feature type="binding site" evidence="12">
    <location>
        <position position="250"/>
    </location>
    <ligand>
        <name>a divalent metal cation</name>
        <dbReference type="ChEBI" id="CHEBI:60240"/>
    </ligand>
</feature>
<gene>
    <name evidence="16" type="ORF">YBT1518_10085</name>
</gene>
<feature type="binding site" evidence="11">
    <location>
        <position position="420"/>
    </location>
    <ligand>
        <name>(S)-malate</name>
        <dbReference type="ChEBI" id="CHEBI:15589"/>
    </ligand>
</feature>
<dbReference type="NCBIfam" id="NF010052">
    <property type="entry name" value="PRK13529.1"/>
    <property type="match status" value="1"/>
</dbReference>
<evidence type="ECO:0000256" key="11">
    <source>
        <dbReference type="PIRSR" id="PIRSR000106-2"/>
    </source>
</evidence>
<evidence type="ECO:0000256" key="5">
    <source>
        <dbReference type="ARBA" id="ARBA00023002"/>
    </source>
</evidence>
<dbReference type="SUPFAM" id="SSF53223">
    <property type="entry name" value="Aminoacid dehydrogenase-like, N-terminal domain"/>
    <property type="match status" value="1"/>
</dbReference>
<comment type="cofactor">
    <cofactor evidence="1">
        <name>Mn(2+)</name>
        <dbReference type="ChEBI" id="CHEBI:29035"/>
    </cofactor>
</comment>
<dbReference type="Gene3D" id="3.40.50.720">
    <property type="entry name" value="NAD(P)-binding Rossmann-like Domain"/>
    <property type="match status" value="1"/>
</dbReference>
<dbReference type="EC" id="1.1.1.38" evidence="3"/>
<dbReference type="RefSeq" id="WP_003270074.1">
    <property type="nucleotide sequence ID" value="NC_022873.1"/>
</dbReference>
<comment type="catalytic activity">
    <reaction evidence="8">
        <text>(S)-malate + NAD(+) = pyruvate + CO2 + NADH</text>
        <dbReference type="Rhea" id="RHEA:12653"/>
        <dbReference type="ChEBI" id="CHEBI:15361"/>
        <dbReference type="ChEBI" id="CHEBI:15589"/>
        <dbReference type="ChEBI" id="CHEBI:16526"/>
        <dbReference type="ChEBI" id="CHEBI:57540"/>
        <dbReference type="ChEBI" id="CHEBI:57945"/>
        <dbReference type="EC" id="1.1.1.38"/>
    </reaction>
</comment>
<evidence type="ECO:0000256" key="7">
    <source>
        <dbReference type="ARBA" id="ARBA00050168"/>
    </source>
</evidence>
<dbReference type="Pfam" id="PF00390">
    <property type="entry name" value="malic"/>
    <property type="match status" value="1"/>
</dbReference>
<evidence type="ECO:0000256" key="1">
    <source>
        <dbReference type="ARBA" id="ARBA00001936"/>
    </source>
</evidence>
<dbReference type="InterPro" id="IPR036291">
    <property type="entry name" value="NAD(P)-bd_dom_sf"/>
</dbReference>
<dbReference type="PANTHER" id="PTHR23406">
    <property type="entry name" value="MALIC ENZYME-RELATED"/>
    <property type="match status" value="1"/>
</dbReference>
<dbReference type="PANTHER" id="PTHR23406:SF34">
    <property type="entry name" value="NAD-DEPENDENT MALIC ENZYME, MITOCHONDRIAL"/>
    <property type="match status" value="1"/>
</dbReference>
<dbReference type="FunFam" id="3.40.50.10380:FF:000001">
    <property type="entry name" value="NAD-dependent malic enzyme"/>
    <property type="match status" value="1"/>
</dbReference>
<dbReference type="Proteomes" id="UP000018566">
    <property type="component" value="Chromosome"/>
</dbReference>
<dbReference type="SMART" id="SM01274">
    <property type="entry name" value="malic"/>
    <property type="match status" value="1"/>
</dbReference>
<dbReference type="PROSITE" id="PS00331">
    <property type="entry name" value="MALIC_ENZYMES"/>
    <property type="match status" value="1"/>
</dbReference>
<proteinExistence type="inferred from homology"/>
<dbReference type="InterPro" id="IPR015884">
    <property type="entry name" value="Malic_enzyme_CS"/>
</dbReference>
<feature type="domain" description="Malic enzyme N-terminal" evidence="15">
    <location>
        <begin position="82"/>
        <end position="264"/>
    </location>
</feature>
<dbReference type="SMR" id="A0A9W3PFF7"/>
<evidence type="ECO:0000256" key="10">
    <source>
        <dbReference type="PIRSR" id="PIRSR000106-1"/>
    </source>
</evidence>
<dbReference type="Gene3D" id="3.40.50.10380">
    <property type="entry name" value="Malic enzyme, N-terminal domain"/>
    <property type="match status" value="1"/>
</dbReference>